<accession>A0A1H7LNV0</accession>
<evidence type="ECO:0000313" key="1">
    <source>
        <dbReference type="EMBL" id="SEL00601.1"/>
    </source>
</evidence>
<sequence>MLTFVNIPTDGGYARPVDHEESSYRYSFITPLLPTSVEKRIRDDLGASVTVHGHLNVVTVIGSAYRRAVAGMRLAEALAERGVAAERTQPDLVNRRMIAERARCTRQAVALWVTRQRHQHDPFPLPATLIPGETWAWAEVNSWLGRNGYPHETDCTIPGLEDYARLDSHLLSHRDEYREIAAAARGNRA</sequence>
<gene>
    <name evidence="1" type="ORF">SAMN05444583_105108</name>
</gene>
<dbReference type="Proteomes" id="UP000198677">
    <property type="component" value="Unassembled WGS sequence"/>
</dbReference>
<name>A0A1H7LNV0_9NOCA</name>
<keyword evidence="2" id="KW-1185">Reference proteome</keyword>
<dbReference type="AlphaFoldDB" id="A0A1H7LNV0"/>
<dbReference type="EMBL" id="FOAW01000005">
    <property type="protein sequence ID" value="SEL00601.1"/>
    <property type="molecule type" value="Genomic_DNA"/>
</dbReference>
<reference evidence="2" key="1">
    <citation type="submission" date="2016-10" db="EMBL/GenBank/DDBJ databases">
        <authorList>
            <person name="Varghese N."/>
            <person name="Submissions S."/>
        </authorList>
    </citation>
    <scope>NUCLEOTIDE SEQUENCE [LARGE SCALE GENOMIC DNA]</scope>
    <source>
        <strain evidence="2">DSM 44675</strain>
    </source>
</reference>
<organism evidence="1 2">
    <name type="scientific">Rhodococcus maanshanensis</name>
    <dbReference type="NCBI Taxonomy" id="183556"/>
    <lineage>
        <taxon>Bacteria</taxon>
        <taxon>Bacillati</taxon>
        <taxon>Actinomycetota</taxon>
        <taxon>Actinomycetes</taxon>
        <taxon>Mycobacteriales</taxon>
        <taxon>Nocardiaceae</taxon>
        <taxon>Rhodococcus</taxon>
    </lineage>
</organism>
<evidence type="ECO:0000313" key="2">
    <source>
        <dbReference type="Proteomes" id="UP000198677"/>
    </source>
</evidence>
<protein>
    <submittedName>
        <fullName evidence="1">Uncharacterized protein</fullName>
    </submittedName>
</protein>
<proteinExistence type="predicted"/>